<evidence type="ECO:0000313" key="1">
    <source>
        <dbReference type="EMBL" id="ADI00997.1"/>
    </source>
</evidence>
<dbReference type="Pfam" id="PF13289">
    <property type="entry name" value="SIR2_2"/>
    <property type="match status" value="1"/>
</dbReference>
<dbReference type="SUPFAM" id="SSF52467">
    <property type="entry name" value="DHS-like NAD/FAD-binding domain"/>
    <property type="match status" value="1"/>
</dbReference>
<dbReference type="HOGENOM" id="CLU_461393_0_0_9"/>
<evidence type="ECO:0000313" key="2">
    <source>
        <dbReference type="Proteomes" id="UP000000378"/>
    </source>
</evidence>
<organism evidence="1 2">
    <name type="scientific">Syntrophothermus lipocalidus (strain DSM 12680 / TGB-C1)</name>
    <dbReference type="NCBI Taxonomy" id="643648"/>
    <lineage>
        <taxon>Bacteria</taxon>
        <taxon>Bacillati</taxon>
        <taxon>Bacillota</taxon>
        <taxon>Clostridia</taxon>
        <taxon>Eubacteriales</taxon>
        <taxon>Syntrophomonadaceae</taxon>
        <taxon>Syntrophothermus</taxon>
    </lineage>
</organism>
<dbReference type="OrthoDB" id="2077946at2"/>
<dbReference type="Proteomes" id="UP000000378">
    <property type="component" value="Chromosome"/>
</dbReference>
<protein>
    <submittedName>
        <fullName evidence="1">Uncharacterized protein</fullName>
    </submittedName>
</protein>
<proteinExistence type="predicted"/>
<reference evidence="2" key="1">
    <citation type="journal article" date="2010" name="Stand. Genomic Sci.">
        <title>Complete genome sequence of Syntrophothermus lipocalidus type strain (TGB-C1T).</title>
        <authorList>
            <consortium name="US DOE Joint Genome Institute (JGI-PGF)"/>
            <person name="Djao O."/>
            <person name="Zhang X."/>
            <person name="Lucas S."/>
            <person name="Lapidus A."/>
            <person name="Glavina Del Rio T."/>
            <person name="Nolan M."/>
            <person name="Tice H."/>
            <person name="Cheng J."/>
            <person name="Han C."/>
            <person name="Tapia R."/>
            <person name="Goodwin L."/>
            <person name="Pitluck S."/>
            <person name="Liolios K."/>
            <person name="Ivanova N."/>
            <person name="Mavromatis K."/>
            <person name="Mikhailova N."/>
            <person name="Ovchinnikova G."/>
            <person name="Pati A."/>
            <person name="Brambilla E."/>
            <person name="Chen A."/>
            <person name="Palaniappan K."/>
            <person name="Land M."/>
            <person name="Hauser L."/>
            <person name="Chang Y."/>
            <person name="Jeffries C."/>
            <person name="Rohde M."/>
            <person name="Sikorski J."/>
            <person name="Spring S."/>
            <person name="Goker M."/>
            <person name="Detter J."/>
            <person name="Woyke T."/>
            <person name="Bristow J."/>
            <person name="Eisen J."/>
            <person name="Markowitz V."/>
            <person name="Hugenholtz P."/>
            <person name="Kyrpides N."/>
            <person name="Klenk H."/>
        </authorList>
    </citation>
    <scope>NUCLEOTIDE SEQUENCE [LARGE SCALE GENOMIC DNA]</scope>
    <source>
        <strain evidence="2">DSM 12680 / TGB-C1</strain>
    </source>
</reference>
<accession>D7CJA8</accession>
<dbReference type="InterPro" id="IPR029035">
    <property type="entry name" value="DHS-like_NAD/FAD-binding_dom"/>
</dbReference>
<reference evidence="1 2" key="2">
    <citation type="journal article" date="2010" name="Stand. Genomic Sci.">
        <title>Complete genome sequence of Syntrophothermus lipocalidus type strain (TGB-C1).</title>
        <authorList>
            <person name="Djao O.D."/>
            <person name="Zhang X."/>
            <person name="Lucas S."/>
            <person name="Lapidus A."/>
            <person name="Del Rio T.G."/>
            <person name="Nolan M."/>
            <person name="Tice H."/>
            <person name="Cheng J.F."/>
            <person name="Han C."/>
            <person name="Tapia R."/>
            <person name="Goodwin L."/>
            <person name="Pitluck S."/>
            <person name="Liolios K."/>
            <person name="Ivanova N."/>
            <person name="Mavromatis K."/>
            <person name="Mikhailova N."/>
            <person name="Ovchinnikova G."/>
            <person name="Pati A."/>
            <person name="Brambilla E."/>
            <person name="Chen A."/>
            <person name="Palaniappan K."/>
            <person name="Land M."/>
            <person name="Hauser L."/>
            <person name="Chang Y.J."/>
            <person name="Jeffries C.D."/>
            <person name="Rohde M."/>
            <person name="Sikorski J."/>
            <person name="Spring S."/>
            <person name="Goker M."/>
            <person name="Detter J.C."/>
            <person name="Woyke T."/>
            <person name="Bristow J."/>
            <person name="Eisen J.A."/>
            <person name="Markowitz V."/>
            <person name="Hugenholtz P."/>
            <person name="Kyrpides N.C."/>
            <person name="Klenk H.P."/>
        </authorList>
    </citation>
    <scope>NUCLEOTIDE SEQUENCE [LARGE SCALE GENOMIC DNA]</scope>
    <source>
        <strain evidence="2">DSM 12680 / TGB-C1</strain>
    </source>
</reference>
<gene>
    <name evidence="1" type="ordered locus">Slip_0206</name>
</gene>
<sequence>MVSSRDTKLIFERLIGRLLDGMIVPFIGAGVSYDAKHRGCIADLTRTSSMAGRVFVALLKKCQTRQDARCSTCVVRTEIESSLETGKEISFDKACELWEWSCPGDRVGESRRRCELVREILKIPEFANVEPPKAHYYIAFLAREGLIDEVITTNYDTCMEEAFCATFGFGSASESGDSPALVVRNLNEYRVEGGRKFANGRTKRRYLKVYKINGCASSLCKGGKDKCEDYCKNILLTEKDLQDWGKRRWARDLFRDRLRSRALLFSGFGSDEPQVRHTALQVCEEFSSEPLNAASIWDQASAPFIVSYYETLSFSQAQIMQAYAFLANNPADSETTNVNAFLGSDVKFFNGGRSSDKNLLPADLFWERLFQAVFWRLLRLACGRESAVVSFLLPVLPCASSLLVDTINWFAPQNAPDHICGRFPEMLELAEDEDKVIPLARWVERVRSIQPQIWRGLYHPLAERPVLIPAVLLLIYLMIGTYQLDRSDISWKELKAMIRDDASPLGLSVEGCYVFGDVPVGVYIAHRNVAEQVLHKVVCHMPTELTVAIQIVLSPYGARKHRLYFACGEHNSVKVVTVRQVSILELFGQAASVPEAVKRFRRTLHKTSLLIDAERSRVRERSIPI</sequence>
<dbReference type="AlphaFoldDB" id="D7CJA8"/>
<dbReference type="Gene3D" id="3.40.50.1220">
    <property type="entry name" value="TPP-binding domain"/>
    <property type="match status" value="1"/>
</dbReference>
<dbReference type="eggNOG" id="ENOG5030P3K">
    <property type="taxonomic scope" value="Bacteria"/>
</dbReference>
<dbReference type="EMBL" id="CP002048">
    <property type="protein sequence ID" value="ADI00997.1"/>
    <property type="molecule type" value="Genomic_DNA"/>
</dbReference>
<name>D7CJA8_SYNLT</name>
<keyword evidence="2" id="KW-1185">Reference proteome</keyword>
<dbReference type="KEGG" id="slp:Slip_0206"/>
<dbReference type="RefSeq" id="WP_013174401.1">
    <property type="nucleotide sequence ID" value="NC_014220.1"/>
</dbReference>